<dbReference type="InterPro" id="IPR029033">
    <property type="entry name" value="His_PPase_superfam"/>
</dbReference>
<comment type="caution">
    <text evidence="2">The sequence shown here is derived from an EMBL/GenBank/DDBJ whole genome shotgun (WGS) entry which is preliminary data.</text>
</comment>
<organism evidence="2 3">
    <name type="scientific">Occultella gossypii</name>
    <dbReference type="NCBI Taxonomy" id="2800820"/>
    <lineage>
        <taxon>Bacteria</taxon>
        <taxon>Bacillati</taxon>
        <taxon>Actinomycetota</taxon>
        <taxon>Actinomycetes</taxon>
        <taxon>Micrococcales</taxon>
        <taxon>Ruaniaceae</taxon>
        <taxon>Occultella</taxon>
    </lineage>
</organism>
<dbReference type="EMBL" id="JAGSHT010000011">
    <property type="protein sequence ID" value="MBZ2196795.1"/>
    <property type="molecule type" value="Genomic_DNA"/>
</dbReference>
<name>A0ABS7SAL5_9MICO</name>
<dbReference type="InterPro" id="IPR013078">
    <property type="entry name" value="His_Pase_superF_clade-1"/>
</dbReference>
<keyword evidence="1" id="KW-0378">Hydrolase</keyword>
<evidence type="ECO:0000313" key="2">
    <source>
        <dbReference type="EMBL" id="MBZ2196795.1"/>
    </source>
</evidence>
<dbReference type="PANTHER" id="PTHR20935:SF0">
    <property type="entry name" value="SERINE_THREONINE-PROTEIN PHOSPHATASE PGAM5, MITOCHONDRIAL"/>
    <property type="match status" value="1"/>
</dbReference>
<dbReference type="SUPFAM" id="SSF53254">
    <property type="entry name" value="Phosphoglycerate mutase-like"/>
    <property type="match status" value="1"/>
</dbReference>
<protein>
    <submittedName>
        <fullName evidence="2">Histidine phosphatase family protein</fullName>
    </submittedName>
</protein>
<evidence type="ECO:0000256" key="1">
    <source>
        <dbReference type="ARBA" id="ARBA00022801"/>
    </source>
</evidence>
<sequence length="203" mass="22188">MATRFLYIARHGDADPFGELTDTGREQARLLGRRLALLPIDAVWHSPLPRAEASARELATHLPDGTPVSAAAELIDHVPYVPAPEETPTAWVPFFDGYDADEAAAGHRIARSLTSRFAAAADGADAADVHEVLITHSYPIAWLVRDALEAPAARWLGLDSANTALTVIEHRSGLPPTITMFNDMSHLPAEFRWTGFPRTIRRP</sequence>
<dbReference type="CDD" id="cd07040">
    <property type="entry name" value="HP"/>
    <property type="match status" value="1"/>
</dbReference>
<dbReference type="InterPro" id="IPR051021">
    <property type="entry name" value="Mito_Ser/Thr_phosphatase"/>
</dbReference>
<gene>
    <name evidence="2" type="ORF">KCQ71_11565</name>
</gene>
<dbReference type="Proteomes" id="UP000826651">
    <property type="component" value="Unassembled WGS sequence"/>
</dbReference>
<evidence type="ECO:0000313" key="3">
    <source>
        <dbReference type="Proteomes" id="UP000826651"/>
    </source>
</evidence>
<dbReference type="Gene3D" id="3.40.50.1240">
    <property type="entry name" value="Phosphoglycerate mutase-like"/>
    <property type="match status" value="1"/>
</dbReference>
<proteinExistence type="predicted"/>
<reference evidence="2 3" key="1">
    <citation type="submission" date="2021-04" db="EMBL/GenBank/DDBJ databases">
        <title>Ruania sp. nov., isolated from sandy soil of mangrove forest.</title>
        <authorList>
            <person name="Ge X."/>
            <person name="Huang R."/>
            <person name="Liu W."/>
        </authorList>
    </citation>
    <scope>NUCLEOTIDE SEQUENCE [LARGE SCALE GENOMIC DNA]</scope>
    <source>
        <strain evidence="2 3">N2-46</strain>
    </source>
</reference>
<keyword evidence="3" id="KW-1185">Reference proteome</keyword>
<dbReference type="Pfam" id="PF00300">
    <property type="entry name" value="His_Phos_1"/>
    <property type="match status" value="1"/>
</dbReference>
<accession>A0ABS7SAL5</accession>
<dbReference type="PANTHER" id="PTHR20935">
    <property type="entry name" value="PHOSPHOGLYCERATE MUTASE-RELATED"/>
    <property type="match status" value="1"/>
</dbReference>
<dbReference type="RefSeq" id="WP_223405998.1">
    <property type="nucleotide sequence ID" value="NZ_JAGSHT010000011.1"/>
</dbReference>